<dbReference type="FunFam" id="3.30.565.10:FF:000037">
    <property type="entry name" value="Hybrid sensor histidine kinase/response regulator"/>
    <property type="match status" value="1"/>
</dbReference>
<dbReference type="EC" id="2.7.13.3" evidence="2"/>
<feature type="domain" description="Histidine kinase" evidence="16">
    <location>
        <begin position="833"/>
        <end position="1049"/>
    </location>
</feature>
<keyword evidence="5" id="KW-0547">Nucleotide-binding</keyword>
<keyword evidence="4" id="KW-0808">Transferase</keyword>
<dbReference type="SUPFAM" id="SSF55874">
    <property type="entry name" value="ATPase domain of HSP90 chaperone/DNA topoisomerase II/histidine kinase"/>
    <property type="match status" value="1"/>
</dbReference>
<evidence type="ECO:0000256" key="2">
    <source>
        <dbReference type="ARBA" id="ARBA00012438"/>
    </source>
</evidence>
<dbReference type="SMART" id="SM00387">
    <property type="entry name" value="HATPase_c"/>
    <property type="match status" value="1"/>
</dbReference>
<dbReference type="Gene3D" id="2.60.40.10">
    <property type="entry name" value="Immunoglobulins"/>
    <property type="match status" value="1"/>
</dbReference>
<dbReference type="InterPro" id="IPR009057">
    <property type="entry name" value="Homeodomain-like_sf"/>
</dbReference>
<dbReference type="Pfam" id="PF00072">
    <property type="entry name" value="Response_reg"/>
    <property type="match status" value="1"/>
</dbReference>
<dbReference type="Pfam" id="PF00512">
    <property type="entry name" value="HisKA"/>
    <property type="match status" value="1"/>
</dbReference>
<evidence type="ECO:0000256" key="11">
    <source>
        <dbReference type="ARBA" id="ARBA00023163"/>
    </source>
</evidence>
<dbReference type="InterPro" id="IPR015943">
    <property type="entry name" value="WD40/YVTN_repeat-like_dom_sf"/>
</dbReference>
<dbReference type="CDD" id="cd00082">
    <property type="entry name" value="HisKA"/>
    <property type="match status" value="1"/>
</dbReference>
<feature type="domain" description="HTH araC/xylS-type" evidence="15">
    <location>
        <begin position="1240"/>
        <end position="1339"/>
    </location>
</feature>
<keyword evidence="9" id="KW-0805">Transcription regulation</keyword>
<evidence type="ECO:0000256" key="7">
    <source>
        <dbReference type="ARBA" id="ARBA00022840"/>
    </source>
</evidence>
<name>A0A7K1UD11_9BACT</name>
<feature type="chain" id="PRO_5029549357" description="histidine kinase" evidence="14">
    <location>
        <begin position="21"/>
        <end position="1367"/>
    </location>
</feature>
<dbReference type="PANTHER" id="PTHR43547">
    <property type="entry name" value="TWO-COMPONENT HISTIDINE KINASE"/>
    <property type="match status" value="1"/>
</dbReference>
<reference evidence="18 19" key="1">
    <citation type="submission" date="2019-12" db="EMBL/GenBank/DDBJ databases">
        <title>Chitinophaga sp. strain ysch24 (GDMCC 1.1355), whole genome shotgun sequence.</title>
        <authorList>
            <person name="Zhang X."/>
        </authorList>
    </citation>
    <scope>NUCLEOTIDE SEQUENCE [LARGE SCALE GENOMIC DNA]</scope>
    <source>
        <strain evidence="19">ysch24</strain>
    </source>
</reference>
<evidence type="ECO:0000259" key="16">
    <source>
        <dbReference type="PROSITE" id="PS50109"/>
    </source>
</evidence>
<evidence type="ECO:0000256" key="14">
    <source>
        <dbReference type="SAM" id="SignalP"/>
    </source>
</evidence>
<dbReference type="SUPFAM" id="SSF52172">
    <property type="entry name" value="CheY-like"/>
    <property type="match status" value="1"/>
</dbReference>
<keyword evidence="7" id="KW-0067">ATP-binding</keyword>
<dbReference type="RefSeq" id="WP_157309687.1">
    <property type="nucleotide sequence ID" value="NZ_WRXN01000021.1"/>
</dbReference>
<comment type="catalytic activity">
    <reaction evidence="1">
        <text>ATP + protein L-histidine = ADP + protein N-phospho-L-histidine.</text>
        <dbReference type="EC" id="2.7.13.3"/>
    </reaction>
</comment>
<dbReference type="InterPro" id="IPR036097">
    <property type="entry name" value="HisK_dim/P_sf"/>
</dbReference>
<dbReference type="PROSITE" id="PS50110">
    <property type="entry name" value="RESPONSE_REGULATORY"/>
    <property type="match status" value="1"/>
</dbReference>
<evidence type="ECO:0000256" key="5">
    <source>
        <dbReference type="ARBA" id="ARBA00022741"/>
    </source>
</evidence>
<evidence type="ECO:0000256" key="4">
    <source>
        <dbReference type="ARBA" id="ARBA00022679"/>
    </source>
</evidence>
<organism evidence="18 19">
    <name type="scientific">Chitinophaga tropicalis</name>
    <dbReference type="NCBI Taxonomy" id="2683588"/>
    <lineage>
        <taxon>Bacteria</taxon>
        <taxon>Pseudomonadati</taxon>
        <taxon>Bacteroidota</taxon>
        <taxon>Chitinophagia</taxon>
        <taxon>Chitinophagales</taxon>
        <taxon>Chitinophagaceae</taxon>
        <taxon>Chitinophaga</taxon>
    </lineage>
</organism>
<dbReference type="PRINTS" id="PR00344">
    <property type="entry name" value="BCTRLSENSOR"/>
</dbReference>
<dbReference type="SMART" id="SM00342">
    <property type="entry name" value="HTH_ARAC"/>
    <property type="match status" value="1"/>
</dbReference>
<keyword evidence="13" id="KW-0812">Transmembrane</keyword>
<dbReference type="InterPro" id="IPR003594">
    <property type="entry name" value="HATPase_dom"/>
</dbReference>
<evidence type="ECO:0000256" key="13">
    <source>
        <dbReference type="SAM" id="Phobius"/>
    </source>
</evidence>
<dbReference type="InterPro" id="IPR036890">
    <property type="entry name" value="HATPase_C_sf"/>
</dbReference>
<dbReference type="Gene3D" id="2.130.10.10">
    <property type="entry name" value="YVTN repeat-like/Quinoprotein amine dehydrogenase"/>
    <property type="match status" value="2"/>
</dbReference>
<dbReference type="PROSITE" id="PS50109">
    <property type="entry name" value="HIS_KIN"/>
    <property type="match status" value="1"/>
</dbReference>
<dbReference type="Pfam" id="PF07494">
    <property type="entry name" value="Reg_prop"/>
    <property type="match status" value="4"/>
</dbReference>
<dbReference type="Pfam" id="PF12833">
    <property type="entry name" value="HTH_18"/>
    <property type="match status" value="1"/>
</dbReference>
<evidence type="ECO:0000259" key="15">
    <source>
        <dbReference type="PROSITE" id="PS01124"/>
    </source>
</evidence>
<dbReference type="SUPFAM" id="SSF46689">
    <property type="entry name" value="Homeodomain-like"/>
    <property type="match status" value="1"/>
</dbReference>
<dbReference type="PROSITE" id="PS51257">
    <property type="entry name" value="PROKAR_LIPOPROTEIN"/>
    <property type="match status" value="1"/>
</dbReference>
<dbReference type="SMART" id="SM00388">
    <property type="entry name" value="HisKA"/>
    <property type="match status" value="1"/>
</dbReference>
<keyword evidence="6" id="KW-0418">Kinase</keyword>
<dbReference type="InterPro" id="IPR018062">
    <property type="entry name" value="HTH_AraC-typ_CS"/>
</dbReference>
<dbReference type="Proteomes" id="UP000461730">
    <property type="component" value="Unassembled WGS sequence"/>
</dbReference>
<evidence type="ECO:0000256" key="12">
    <source>
        <dbReference type="PROSITE-ProRule" id="PRU00169"/>
    </source>
</evidence>
<dbReference type="SUPFAM" id="SSF63829">
    <property type="entry name" value="Calcium-dependent phosphotriesterase"/>
    <property type="match status" value="3"/>
</dbReference>
<evidence type="ECO:0000256" key="1">
    <source>
        <dbReference type="ARBA" id="ARBA00000085"/>
    </source>
</evidence>
<comment type="caution">
    <text evidence="18">The sequence shown here is derived from an EMBL/GenBank/DDBJ whole genome shotgun (WGS) entry which is preliminary data.</text>
</comment>
<keyword evidence="8" id="KW-0902">Two-component regulatory system</keyword>
<evidence type="ECO:0000313" key="19">
    <source>
        <dbReference type="Proteomes" id="UP000461730"/>
    </source>
</evidence>
<dbReference type="InterPro" id="IPR004358">
    <property type="entry name" value="Sig_transdc_His_kin-like_C"/>
</dbReference>
<dbReference type="GO" id="GO:0043565">
    <property type="term" value="F:sequence-specific DNA binding"/>
    <property type="evidence" value="ECO:0007669"/>
    <property type="project" value="InterPro"/>
</dbReference>
<dbReference type="SUPFAM" id="SSF47384">
    <property type="entry name" value="Homodimeric domain of signal transducing histidine kinase"/>
    <property type="match status" value="1"/>
</dbReference>
<keyword evidence="11" id="KW-0804">Transcription</keyword>
<dbReference type="GO" id="GO:0003700">
    <property type="term" value="F:DNA-binding transcription factor activity"/>
    <property type="evidence" value="ECO:0007669"/>
    <property type="project" value="InterPro"/>
</dbReference>
<dbReference type="Pfam" id="PF02518">
    <property type="entry name" value="HATPase_c"/>
    <property type="match status" value="1"/>
</dbReference>
<keyword evidence="10" id="KW-0238">DNA-binding</keyword>
<dbReference type="InterPro" id="IPR011110">
    <property type="entry name" value="Reg_prop"/>
</dbReference>
<evidence type="ECO:0000259" key="17">
    <source>
        <dbReference type="PROSITE" id="PS50110"/>
    </source>
</evidence>
<dbReference type="Gene3D" id="3.40.50.2300">
    <property type="match status" value="1"/>
</dbReference>
<protein>
    <recommendedName>
        <fullName evidence="2">histidine kinase</fullName>
        <ecNumber evidence="2">2.7.13.3</ecNumber>
    </recommendedName>
</protein>
<dbReference type="InterPro" id="IPR001789">
    <property type="entry name" value="Sig_transdc_resp-reg_receiver"/>
</dbReference>
<evidence type="ECO:0000256" key="3">
    <source>
        <dbReference type="ARBA" id="ARBA00022553"/>
    </source>
</evidence>
<dbReference type="Gene3D" id="3.30.565.10">
    <property type="entry name" value="Histidine kinase-like ATPase, C-terminal domain"/>
    <property type="match status" value="1"/>
</dbReference>
<evidence type="ECO:0000256" key="10">
    <source>
        <dbReference type="ARBA" id="ARBA00023125"/>
    </source>
</evidence>
<keyword evidence="13" id="KW-0472">Membrane</keyword>
<dbReference type="GO" id="GO:0005524">
    <property type="term" value="F:ATP binding"/>
    <property type="evidence" value="ECO:0007669"/>
    <property type="project" value="UniProtKB-KW"/>
</dbReference>
<keyword evidence="19" id="KW-1185">Reference proteome</keyword>
<accession>A0A7K1UD11</accession>
<keyword evidence="14" id="KW-0732">Signal</keyword>
<proteinExistence type="predicted"/>
<keyword evidence="3 12" id="KW-0597">Phosphoprotein</keyword>
<dbReference type="SMART" id="SM00448">
    <property type="entry name" value="REC"/>
    <property type="match status" value="1"/>
</dbReference>
<feature type="domain" description="Response regulatory" evidence="17">
    <location>
        <begin position="1093"/>
        <end position="1208"/>
    </location>
</feature>
<dbReference type="InterPro" id="IPR003661">
    <property type="entry name" value="HisK_dim/P_dom"/>
</dbReference>
<dbReference type="PANTHER" id="PTHR43547:SF2">
    <property type="entry name" value="HYBRID SIGNAL TRANSDUCTION HISTIDINE KINASE C"/>
    <property type="match status" value="1"/>
</dbReference>
<dbReference type="EMBL" id="WRXN01000021">
    <property type="protein sequence ID" value="MVT12267.1"/>
    <property type="molecule type" value="Genomic_DNA"/>
</dbReference>
<feature type="signal peptide" evidence="14">
    <location>
        <begin position="1"/>
        <end position="20"/>
    </location>
</feature>
<dbReference type="Gene3D" id="1.10.287.130">
    <property type="match status" value="1"/>
</dbReference>
<feature type="modified residue" description="4-aspartylphosphate" evidence="12">
    <location>
        <position position="1141"/>
    </location>
</feature>
<keyword evidence="13" id="KW-1133">Transmembrane helix</keyword>
<evidence type="ECO:0000256" key="9">
    <source>
        <dbReference type="ARBA" id="ARBA00023015"/>
    </source>
</evidence>
<dbReference type="Gene3D" id="1.10.10.60">
    <property type="entry name" value="Homeodomain-like"/>
    <property type="match status" value="1"/>
</dbReference>
<evidence type="ECO:0000313" key="18">
    <source>
        <dbReference type="EMBL" id="MVT12267.1"/>
    </source>
</evidence>
<dbReference type="InterPro" id="IPR013783">
    <property type="entry name" value="Ig-like_fold"/>
</dbReference>
<dbReference type="Pfam" id="PF07495">
    <property type="entry name" value="Y_Y_Y"/>
    <property type="match status" value="1"/>
</dbReference>
<evidence type="ECO:0000256" key="8">
    <source>
        <dbReference type="ARBA" id="ARBA00023012"/>
    </source>
</evidence>
<gene>
    <name evidence="18" type="ORF">GO493_28680</name>
</gene>
<dbReference type="InterPro" id="IPR018060">
    <property type="entry name" value="HTH_AraC"/>
</dbReference>
<feature type="transmembrane region" description="Helical" evidence="13">
    <location>
        <begin position="779"/>
        <end position="799"/>
    </location>
</feature>
<dbReference type="InterPro" id="IPR005467">
    <property type="entry name" value="His_kinase_dom"/>
</dbReference>
<dbReference type="InterPro" id="IPR011006">
    <property type="entry name" value="CheY-like_superfamily"/>
</dbReference>
<dbReference type="PROSITE" id="PS00041">
    <property type="entry name" value="HTH_ARAC_FAMILY_1"/>
    <property type="match status" value="1"/>
</dbReference>
<evidence type="ECO:0000256" key="6">
    <source>
        <dbReference type="ARBA" id="ARBA00022777"/>
    </source>
</evidence>
<dbReference type="GO" id="GO:0000155">
    <property type="term" value="F:phosphorelay sensor kinase activity"/>
    <property type="evidence" value="ECO:0007669"/>
    <property type="project" value="InterPro"/>
</dbReference>
<dbReference type="PROSITE" id="PS01124">
    <property type="entry name" value="HTH_ARAC_FAMILY_2"/>
    <property type="match status" value="1"/>
</dbReference>
<sequence>MKLISTTILLLVIYINSAISCPPVTHLGIEQGLSNNTVRCIYQDHYGFIWFATYDGLNRYDGYGFKVFRNIRSDASSLVHNIVTSLTEDQHNFLWIGTRQGLSRYNPVSGKFTTITYQPAKGQAQKLNAVVKSVKADNNNVFIGTEGLGLLLCRLGDTICRQVPLVQNGKRIEHYGIQTVMKDSANRIWVHVQNRGLGLFDRQTNQLQLVDNTLPTATCLATDGIHMWVGAEYAAYEYDIPSGKMNKVYEIPSAPLTPGFVVSLMPANGKQELWMGTETGNIYTLNLHNGKTGFIKAGEDINELASGAIHTMYEDKASRKWIGTIRGGVNIIDPEKNRFQTIRREHSSNNTLSGNVVSAFYETPDSTLLIGTDGNGLNLWDRRTNKFRVYTHDPGNPHSISDNFITSITEDNRQQIWLSTFTSGIQQFNKKNGQFRSYHCFNPVAKAGNKVVFALYNDSNNQLWASTLRSGGVYGALYHYNPATDNFEMFDENLSDLFSLYEDKEGNLWGGNLNQLIKIDKINRQHQFYYVGHSIRTMYEDRDGRFWIGTEGGGLLLFNKSRQTITDRYTTENGLCNDAVLNILDDGQGNLWISTYNGLSKFDLEKKNFTNYYQGDGLQSNQFFYNAALRLRSGEMAFGGIKGFSLFYPQHIKSESGDLNLVLTDLRVNNTSLEKSQSFISGFTEDAVTSLEVPYNKAVFSFSYTVPEFSSPNKITYAYYMEGWDKDWTIAGNLRSATYTHLNEGRYTFRVKCSTAEGVWSPREITLSITVLPPWYRSWWAYVAYIALLCGSIYMYFLYKMRQNRLMYEIQLANMNVQKERDLNEKKLSFITHISHEFRTPLTLIVNPVKEILSGDVKGAVREELNTVHRNTRRLLSLVDQLLLFRKTDSDQDQLRIVELDLAAVCREVYLCFVYQARARKIDYRFECPETPLHMYVDREKIEIVLFNLLSNAFKFTPQGGAVTFRVTEMADKVAVSVTDTGCGIPPEAGDDLFRKFYQVKSANTPSRSGFGIGLYLVRHFMDQHSGSVNYESKVGEGTSFTIMLRKGRGHFGTETILQYVPETAVFLQELPEETVPEKPETDLAALVTEKKTILIIDDDTELRNYVSQLFADGFTVLEADSGEVGLQAAKDYLPDVIISDITMQGMNGIEVCRNIKGNAALSHIPVILLTATTASETQLLGIESGADDYITKPFEKELLKARVQGMLRKRNILQQYFYNEITLAGNDLKVSVEYKEFLDRCIRIVESHLENENFSIRTLAKEMGMSHSGLYKKVKSVSGQSINGFIRFIRLRKAAETMISTELNVGEIATMVGFNNIKYFRQHFNDLFGMNPSEYIRKFRKPFHNTHNLNVKVYKDENSRRGEGEK</sequence>
<dbReference type="InterPro" id="IPR011123">
    <property type="entry name" value="Y_Y_Y"/>
</dbReference>